<feature type="compositionally biased region" description="Basic and acidic residues" evidence="1">
    <location>
        <begin position="130"/>
        <end position="141"/>
    </location>
</feature>
<dbReference type="AlphaFoldDB" id="A0A3R7MPG2"/>
<dbReference type="OrthoDB" id="6728016at2759"/>
<feature type="compositionally biased region" description="Basic and acidic residues" evidence="1">
    <location>
        <begin position="149"/>
        <end position="166"/>
    </location>
</feature>
<proteinExistence type="predicted"/>
<evidence type="ECO:0000313" key="2">
    <source>
        <dbReference type="EMBL" id="ROT82443.1"/>
    </source>
</evidence>
<name>A0A3R7MPG2_PENVA</name>
<feature type="region of interest" description="Disordered" evidence="1">
    <location>
        <begin position="75"/>
        <end position="105"/>
    </location>
</feature>
<dbReference type="SUPFAM" id="SSF50814">
    <property type="entry name" value="Lipocalins"/>
    <property type="match status" value="1"/>
</dbReference>
<accession>A0A3R7MPG2</accession>
<comment type="caution">
    <text evidence="2">The sequence shown here is derived from an EMBL/GenBank/DDBJ whole genome shotgun (WGS) entry which is preliminary data.</text>
</comment>
<gene>
    <name evidence="2" type="ORF">C7M84_024402</name>
</gene>
<dbReference type="Gene3D" id="2.40.128.20">
    <property type="match status" value="1"/>
</dbReference>
<organism evidence="2 3">
    <name type="scientific">Penaeus vannamei</name>
    <name type="common">Whiteleg shrimp</name>
    <name type="synonym">Litopenaeus vannamei</name>
    <dbReference type="NCBI Taxonomy" id="6689"/>
    <lineage>
        <taxon>Eukaryota</taxon>
        <taxon>Metazoa</taxon>
        <taxon>Ecdysozoa</taxon>
        <taxon>Arthropoda</taxon>
        <taxon>Crustacea</taxon>
        <taxon>Multicrustacea</taxon>
        <taxon>Malacostraca</taxon>
        <taxon>Eumalacostraca</taxon>
        <taxon>Eucarida</taxon>
        <taxon>Decapoda</taxon>
        <taxon>Dendrobranchiata</taxon>
        <taxon>Penaeoidea</taxon>
        <taxon>Penaeidae</taxon>
        <taxon>Penaeus</taxon>
    </lineage>
</organism>
<keyword evidence="3" id="KW-1185">Reference proteome</keyword>
<reference evidence="2 3" key="2">
    <citation type="submission" date="2019-01" db="EMBL/GenBank/DDBJ databases">
        <title>The decoding of complex shrimp genome reveals the adaptation for benthos swimmer, frequently molting mechanism and breeding impact on genome.</title>
        <authorList>
            <person name="Sun Y."/>
            <person name="Gao Y."/>
            <person name="Yu Y."/>
        </authorList>
    </citation>
    <scope>NUCLEOTIDE SEQUENCE [LARGE SCALE GENOMIC DNA]</scope>
    <source>
        <tissue evidence="2">Muscle</tissue>
    </source>
</reference>
<feature type="compositionally biased region" description="Pro residues" evidence="1">
    <location>
        <begin position="93"/>
        <end position="102"/>
    </location>
</feature>
<dbReference type="InterPro" id="IPR012674">
    <property type="entry name" value="Calycin"/>
</dbReference>
<feature type="region of interest" description="Disordered" evidence="1">
    <location>
        <begin position="122"/>
        <end position="187"/>
    </location>
</feature>
<reference evidence="2 3" key="1">
    <citation type="submission" date="2018-04" db="EMBL/GenBank/DDBJ databases">
        <authorList>
            <person name="Zhang X."/>
            <person name="Yuan J."/>
            <person name="Li F."/>
            <person name="Xiang J."/>
        </authorList>
    </citation>
    <scope>NUCLEOTIDE SEQUENCE [LARGE SCALE GENOMIC DNA]</scope>
    <source>
        <tissue evidence="2">Muscle</tissue>
    </source>
</reference>
<protein>
    <submittedName>
        <fullName evidence="2">Putative apolipoprotein D</fullName>
    </submittedName>
</protein>
<dbReference type="EMBL" id="QCYY01000822">
    <property type="protein sequence ID" value="ROT82443.1"/>
    <property type="molecule type" value="Genomic_DNA"/>
</dbReference>
<sequence length="297" mass="33157">MSGNFTVPDRSTFCPTVFARTASQNLHGGRSDGDVIAGDRKRVSLTNAVRFSLQRSLNSLNTILEHFALSNVTRKIKQSRTRTPTRTKEAGTPRPPARPPGNPLLTNTWKLRQVISWSNGARKTASGFHNGEEKLTTRAHGDEEEEELRETRTSSRLCLEQEREPEVAPPRWNQKNETTDCVRGRGRAGGGAGAHTLHLGRTCPNVQPFPNLSLDKVLGAWYVVHKFDTDNTCLMWNLTRGELPDTLLVTETRQLSVLDTFGVDHTHAITAKVDIPNPEVPSKMRIRWPTCRCFASV</sequence>
<evidence type="ECO:0000313" key="3">
    <source>
        <dbReference type="Proteomes" id="UP000283509"/>
    </source>
</evidence>
<evidence type="ECO:0000256" key="1">
    <source>
        <dbReference type="SAM" id="MobiDB-lite"/>
    </source>
</evidence>
<feature type="compositionally biased region" description="Basic residues" evidence="1">
    <location>
        <begin position="75"/>
        <end position="85"/>
    </location>
</feature>
<dbReference type="Proteomes" id="UP000283509">
    <property type="component" value="Unassembled WGS sequence"/>
</dbReference>
<keyword evidence="2" id="KW-0449">Lipoprotein</keyword>